<keyword evidence="4" id="KW-1185">Reference proteome</keyword>
<sequence>MSMFMRVRSVGAAAALFLAAAAATGPVAAADPGRTQRATFNCAGSINVNVHPVNGAVDGRSSSNFRCATPDESFPAELMISGSVTGSGDLFYQTRTTDTLRRTDTGQSLRFTIDRRFDRDTTAASGNATERGTGSQARDSGTGIFGTGTNLVTFVITDNYMLDINT</sequence>
<dbReference type="RefSeq" id="WP_344083746.1">
    <property type="nucleotide sequence ID" value="NZ_BAAAHB010000001.1"/>
</dbReference>
<evidence type="ECO:0000313" key="4">
    <source>
        <dbReference type="Proteomes" id="UP001499895"/>
    </source>
</evidence>
<organism evidence="3 4">
    <name type="scientific">Streptomyces stramineus</name>
    <dbReference type="NCBI Taxonomy" id="173861"/>
    <lineage>
        <taxon>Bacteria</taxon>
        <taxon>Bacillati</taxon>
        <taxon>Actinomycetota</taxon>
        <taxon>Actinomycetes</taxon>
        <taxon>Kitasatosporales</taxon>
        <taxon>Streptomycetaceae</taxon>
        <taxon>Streptomyces</taxon>
    </lineage>
</organism>
<feature type="compositionally biased region" description="Polar residues" evidence="1">
    <location>
        <begin position="123"/>
        <end position="139"/>
    </location>
</feature>
<comment type="caution">
    <text evidence="3">The sequence shown here is derived from an EMBL/GenBank/DDBJ whole genome shotgun (WGS) entry which is preliminary data.</text>
</comment>
<feature type="chain" id="PRO_5047164637" description="Spore coat protein U domain-containing protein" evidence="2">
    <location>
        <begin position="30"/>
        <end position="166"/>
    </location>
</feature>
<dbReference type="Proteomes" id="UP001499895">
    <property type="component" value="Unassembled WGS sequence"/>
</dbReference>
<dbReference type="EMBL" id="BAAAHB010000001">
    <property type="protein sequence ID" value="GAA0442429.1"/>
    <property type="molecule type" value="Genomic_DNA"/>
</dbReference>
<evidence type="ECO:0008006" key="5">
    <source>
        <dbReference type="Google" id="ProtNLM"/>
    </source>
</evidence>
<gene>
    <name evidence="3" type="ORF">GCM10009544_01440</name>
</gene>
<feature type="region of interest" description="Disordered" evidence="1">
    <location>
        <begin position="121"/>
        <end position="142"/>
    </location>
</feature>
<evidence type="ECO:0000313" key="3">
    <source>
        <dbReference type="EMBL" id="GAA0442429.1"/>
    </source>
</evidence>
<feature type="signal peptide" evidence="2">
    <location>
        <begin position="1"/>
        <end position="29"/>
    </location>
</feature>
<keyword evidence="2" id="KW-0732">Signal</keyword>
<name>A0ABP3J8Q1_9ACTN</name>
<evidence type="ECO:0000256" key="1">
    <source>
        <dbReference type="SAM" id="MobiDB-lite"/>
    </source>
</evidence>
<protein>
    <recommendedName>
        <fullName evidence="5">Spore coat protein U domain-containing protein</fullName>
    </recommendedName>
</protein>
<proteinExistence type="predicted"/>
<evidence type="ECO:0000256" key="2">
    <source>
        <dbReference type="SAM" id="SignalP"/>
    </source>
</evidence>
<reference evidence="4" key="1">
    <citation type="journal article" date="2019" name="Int. J. Syst. Evol. Microbiol.">
        <title>The Global Catalogue of Microorganisms (GCM) 10K type strain sequencing project: providing services to taxonomists for standard genome sequencing and annotation.</title>
        <authorList>
            <consortium name="The Broad Institute Genomics Platform"/>
            <consortium name="The Broad Institute Genome Sequencing Center for Infectious Disease"/>
            <person name="Wu L."/>
            <person name="Ma J."/>
        </authorList>
    </citation>
    <scope>NUCLEOTIDE SEQUENCE [LARGE SCALE GENOMIC DNA]</scope>
    <source>
        <strain evidence="4">JCM 10649</strain>
    </source>
</reference>
<accession>A0ABP3J8Q1</accession>